<feature type="compositionally biased region" description="Low complexity" evidence="1">
    <location>
        <begin position="175"/>
        <end position="184"/>
    </location>
</feature>
<feature type="region of interest" description="Disordered" evidence="1">
    <location>
        <begin position="175"/>
        <end position="199"/>
    </location>
</feature>
<dbReference type="AlphaFoldDB" id="A0A6G9YHU1"/>
<reference evidence="3 4" key="1">
    <citation type="journal article" date="2019" name="ACS Chem. Biol.">
        <title>Identification and Mobilization of a Cryptic Antibiotic Biosynthesis Gene Locus from a Human-Pathogenic Nocardia Isolate.</title>
        <authorList>
            <person name="Herisse M."/>
            <person name="Ishida K."/>
            <person name="Porter J.L."/>
            <person name="Howden B."/>
            <person name="Hertweck C."/>
            <person name="Stinear T.P."/>
            <person name="Pidot S.J."/>
        </authorList>
    </citation>
    <scope>NUCLEOTIDE SEQUENCE [LARGE SCALE GENOMIC DNA]</scope>
    <source>
        <strain evidence="3 4">AUSMDU00012717</strain>
    </source>
</reference>
<gene>
    <name evidence="3" type="ORF">F5544_24530</name>
</gene>
<keyword evidence="4" id="KW-1185">Reference proteome</keyword>
<dbReference type="InterPro" id="IPR036249">
    <property type="entry name" value="Thioredoxin-like_sf"/>
</dbReference>
<organism evidence="3 4">
    <name type="scientific">Nocardia arthritidis</name>
    <dbReference type="NCBI Taxonomy" id="228602"/>
    <lineage>
        <taxon>Bacteria</taxon>
        <taxon>Bacillati</taxon>
        <taxon>Actinomycetota</taxon>
        <taxon>Actinomycetes</taxon>
        <taxon>Mycobacteriales</taxon>
        <taxon>Nocardiaceae</taxon>
        <taxon>Nocardia</taxon>
    </lineage>
</organism>
<dbReference type="Proteomes" id="UP000503540">
    <property type="component" value="Chromosome"/>
</dbReference>
<dbReference type="GO" id="GO:0016209">
    <property type="term" value="F:antioxidant activity"/>
    <property type="evidence" value="ECO:0007669"/>
    <property type="project" value="InterPro"/>
</dbReference>
<evidence type="ECO:0000313" key="4">
    <source>
        <dbReference type="Proteomes" id="UP000503540"/>
    </source>
</evidence>
<name>A0A6G9YHU1_9NOCA</name>
<evidence type="ECO:0000313" key="3">
    <source>
        <dbReference type="EMBL" id="QIS12761.1"/>
    </source>
</evidence>
<accession>A0A6G9YHU1</accession>
<dbReference type="EMBL" id="CP046172">
    <property type="protein sequence ID" value="QIS12761.1"/>
    <property type="molecule type" value="Genomic_DNA"/>
</dbReference>
<proteinExistence type="predicted"/>
<feature type="domain" description="Alkyl hydroperoxide reductase subunit C/ Thiol specific antioxidant" evidence="2">
    <location>
        <begin position="44"/>
        <end position="157"/>
    </location>
</feature>
<dbReference type="GO" id="GO:0016491">
    <property type="term" value="F:oxidoreductase activity"/>
    <property type="evidence" value="ECO:0007669"/>
    <property type="project" value="InterPro"/>
</dbReference>
<dbReference type="SUPFAM" id="SSF52833">
    <property type="entry name" value="Thioredoxin-like"/>
    <property type="match status" value="1"/>
</dbReference>
<dbReference type="KEGG" id="nah:F5544_24530"/>
<dbReference type="InterPro" id="IPR000866">
    <property type="entry name" value="AhpC/TSA"/>
</dbReference>
<evidence type="ECO:0000256" key="1">
    <source>
        <dbReference type="SAM" id="MobiDB-lite"/>
    </source>
</evidence>
<sequence length="199" mass="21412">MSAPLMISLLTLWILVGAQALLMMGVTRSLDRLRHPPDPGRAMIGRRAPEFAVTATGGEPVGATDFAGHPGGLLFVSPTCSSCHKILDGLSAALNGHRPRLVLVCRGDGDACARLLEHRPMRVPVVTDPDAVASLTERFRIRGTPRAVLFGPDGRITDHWYPGDAAQLLARMTPASTTTPQTSADIGRWPRIPLGEERR</sequence>
<protein>
    <submittedName>
        <fullName evidence="3">Redoxin domain-containing protein</fullName>
    </submittedName>
</protein>
<dbReference type="Gene3D" id="3.40.30.10">
    <property type="entry name" value="Glutaredoxin"/>
    <property type="match status" value="1"/>
</dbReference>
<evidence type="ECO:0000259" key="2">
    <source>
        <dbReference type="Pfam" id="PF00578"/>
    </source>
</evidence>
<dbReference type="Pfam" id="PF00578">
    <property type="entry name" value="AhpC-TSA"/>
    <property type="match status" value="1"/>
</dbReference>
<dbReference type="RefSeq" id="WP_167475393.1">
    <property type="nucleotide sequence ID" value="NZ_CP046172.1"/>
</dbReference>